<dbReference type="Proteomes" id="UP000613002">
    <property type="component" value="Unassembled WGS sequence"/>
</dbReference>
<evidence type="ECO:0000256" key="1">
    <source>
        <dbReference type="ARBA" id="ARBA00022618"/>
    </source>
</evidence>
<keyword evidence="1 8" id="KW-0132">Cell division</keyword>
<dbReference type="HAMAP" id="MF_00728">
    <property type="entry name" value="EzrA"/>
    <property type="match status" value="1"/>
</dbReference>
<dbReference type="InterPro" id="IPR010379">
    <property type="entry name" value="EzrA"/>
</dbReference>
<keyword evidence="3 8" id="KW-1133">Transmembrane helix</keyword>
<feature type="topological domain" description="Extracellular" evidence="8">
    <location>
        <begin position="1"/>
        <end position="3"/>
    </location>
</feature>
<keyword evidence="10" id="KW-1185">Reference proteome</keyword>
<feature type="coiled-coil region" evidence="8">
    <location>
        <begin position="276"/>
        <end position="425"/>
    </location>
</feature>
<evidence type="ECO:0000256" key="2">
    <source>
        <dbReference type="ARBA" id="ARBA00022692"/>
    </source>
</evidence>
<keyword evidence="8" id="KW-1003">Cell membrane</keyword>
<dbReference type="GO" id="GO:0005886">
    <property type="term" value="C:plasma membrane"/>
    <property type="evidence" value="ECO:0007669"/>
    <property type="project" value="UniProtKB-SubCell"/>
</dbReference>
<keyword evidence="7 8" id="KW-0131">Cell cycle</keyword>
<dbReference type="NCBIfam" id="NF003413">
    <property type="entry name" value="PRK04778.1-7"/>
    <property type="match status" value="1"/>
</dbReference>
<accession>A0AA89NS75</accession>
<dbReference type="EMBL" id="JACICZ010000010">
    <property type="protein sequence ID" value="MBB3869694.1"/>
    <property type="molecule type" value="Genomic_DNA"/>
</dbReference>
<dbReference type="AlphaFoldDB" id="A0AA89NS75"/>
<comment type="similarity">
    <text evidence="8">Belongs to the EzrA family.</text>
</comment>
<feature type="topological domain" description="Cytoplasmic" evidence="8">
    <location>
        <begin position="23"/>
        <end position="568"/>
    </location>
</feature>
<keyword evidence="2 8" id="KW-0812">Transmembrane</keyword>
<evidence type="ECO:0000313" key="9">
    <source>
        <dbReference type="EMBL" id="MBB3869694.1"/>
    </source>
</evidence>
<evidence type="ECO:0000256" key="8">
    <source>
        <dbReference type="HAMAP-Rule" id="MF_00728"/>
    </source>
</evidence>
<evidence type="ECO:0000313" key="10">
    <source>
        <dbReference type="Proteomes" id="UP000613002"/>
    </source>
</evidence>
<evidence type="ECO:0000256" key="5">
    <source>
        <dbReference type="ARBA" id="ARBA00023136"/>
    </source>
</evidence>
<comment type="caution">
    <text evidence="9">The sequence shown here is derived from an EMBL/GenBank/DDBJ whole genome shotgun (WGS) entry which is preliminary data.</text>
</comment>
<keyword evidence="4 8" id="KW-0175">Coiled coil</keyword>
<sequence>MMEIAVIVLLLLGGVMIYNHVYRKKMYSEIDRLEAWKISIMNRPVPDELSKVKQLNMTGETEQLFEKWRQKWDDLVAVKLPDVEEKLFDTEELLDKYRYAKAKAVLREIDQLLRQAEEEVQLIIDEVHELIGSEEQNRTEIEELRTMYREAKKTLLAYRYTFGVAAAKLDEKLEEIESKFKQFEELTASGNYLAAREIVLSSKGELNKVTEMMSDIPELLTECQTTIPAQLEELYDGYKEMKQEGYILDHLQIDREIVQKREKIEQCMQMIGDLQVEEAKQGITEIKEEIDTLYDLLEKEVISHHYIKTEMSRIEEMLNELNEEAKETSEETLFVQQSYRLSTKDLEKYRSIEKQIHQLMKRFEIIQARILEAKTAHSLLKEELEQLLAQIEMMKEEHEEFRKMLQTLRKDELVAREKLDEMKKKLSEAMRLVQKSRLPGLPKSYELQLSEAKDSLMKVAVRLEEKPLNMSAVHQALEESGNMVQRVYERTVEMIEQASLVEKVIQYGNRYRRRYPSVKEGLEEAEFLFRHYDYEQALEQAVAALEKVEPGALQRIQQIFRDERSKEE</sequence>
<name>A0AA89NS75_9BACL</name>
<evidence type="ECO:0000256" key="7">
    <source>
        <dbReference type="ARBA" id="ARBA00023306"/>
    </source>
</evidence>
<comment type="subcellular location">
    <subcellularLocation>
        <location evidence="8">Cell membrane</location>
        <topology evidence="8">Single-pass membrane protein</topology>
    </subcellularLocation>
    <text evidence="8">Colocalized with FtsZ to the nascent septal site.</text>
</comment>
<dbReference type="GO" id="GO:0000917">
    <property type="term" value="P:division septum assembly"/>
    <property type="evidence" value="ECO:0007669"/>
    <property type="project" value="UniProtKB-KW"/>
</dbReference>
<proteinExistence type="inferred from homology"/>
<dbReference type="GO" id="GO:0005940">
    <property type="term" value="C:septin ring"/>
    <property type="evidence" value="ECO:0007669"/>
    <property type="project" value="InterPro"/>
</dbReference>
<keyword evidence="6 8" id="KW-0717">Septation</keyword>
<feature type="coiled-coil region" evidence="8">
    <location>
        <begin position="99"/>
        <end position="186"/>
    </location>
</feature>
<protein>
    <recommendedName>
        <fullName evidence="8">Septation ring formation regulator EzrA</fullName>
    </recommendedName>
</protein>
<keyword evidence="5 8" id="KW-0472">Membrane</keyword>
<dbReference type="GO" id="GO:0000921">
    <property type="term" value="P:septin ring assembly"/>
    <property type="evidence" value="ECO:0007669"/>
    <property type="project" value="InterPro"/>
</dbReference>
<reference evidence="9 10" key="1">
    <citation type="submission" date="2020-08" db="EMBL/GenBank/DDBJ databases">
        <title>Genomic Encyclopedia of Type Strains, Phase IV (KMG-IV): sequencing the most valuable type-strain genomes for metagenomic binning, comparative biology and taxonomic classification.</title>
        <authorList>
            <person name="Goeker M."/>
        </authorList>
    </citation>
    <scope>NUCLEOTIDE SEQUENCE [LARGE SCALE GENOMIC DNA]</scope>
    <source>
        <strain evidence="9 10">DSM 14590</strain>
    </source>
</reference>
<organism evidence="9 10">
    <name type="scientific">Parageobacillus toebii NBRC 107807</name>
    <dbReference type="NCBI Taxonomy" id="1223503"/>
    <lineage>
        <taxon>Bacteria</taxon>
        <taxon>Bacillati</taxon>
        <taxon>Bacillota</taxon>
        <taxon>Bacilli</taxon>
        <taxon>Bacillales</taxon>
        <taxon>Anoxybacillaceae</taxon>
        <taxon>Parageobacillus</taxon>
    </lineage>
</organism>
<gene>
    <name evidence="8" type="primary">ezrA</name>
    <name evidence="9" type="ORF">HNR78_002591</name>
</gene>
<comment type="function">
    <text evidence="8">Negative regulator of FtsZ ring formation; modulates the frequency and position of FtsZ ring formation. Inhibits FtsZ ring formation at polar sites. Interacts either with FtsZ or with one of its binding partners to promote depolymerization.</text>
</comment>
<dbReference type="Pfam" id="PF06160">
    <property type="entry name" value="EzrA"/>
    <property type="match status" value="1"/>
</dbReference>
<evidence type="ECO:0000256" key="4">
    <source>
        <dbReference type="ARBA" id="ARBA00023054"/>
    </source>
</evidence>
<evidence type="ECO:0000256" key="6">
    <source>
        <dbReference type="ARBA" id="ARBA00023210"/>
    </source>
</evidence>
<evidence type="ECO:0000256" key="3">
    <source>
        <dbReference type="ARBA" id="ARBA00022989"/>
    </source>
</evidence>